<keyword evidence="1 5" id="KW-0547">Nucleotide-binding</keyword>
<comment type="catalytic activity">
    <reaction evidence="5">
        <text>ATP + H2O = ADP + phosphate + H(+)</text>
        <dbReference type="Rhea" id="RHEA:13065"/>
        <dbReference type="ChEBI" id="CHEBI:15377"/>
        <dbReference type="ChEBI" id="CHEBI:15378"/>
        <dbReference type="ChEBI" id="CHEBI:30616"/>
        <dbReference type="ChEBI" id="CHEBI:43474"/>
        <dbReference type="ChEBI" id="CHEBI:456216"/>
        <dbReference type="EC" id="3.6.4.13"/>
    </reaction>
</comment>
<feature type="domain" description="Helicase C-terminal" evidence="7">
    <location>
        <begin position="232"/>
        <end position="390"/>
    </location>
</feature>
<evidence type="ECO:0000256" key="6">
    <source>
        <dbReference type="SAM" id="MobiDB-lite"/>
    </source>
</evidence>
<evidence type="ECO:0000256" key="5">
    <source>
        <dbReference type="RuleBase" id="RU365068"/>
    </source>
</evidence>
<dbReference type="InterPro" id="IPR027417">
    <property type="entry name" value="P-loop_NTPase"/>
</dbReference>
<dbReference type="GO" id="GO:0005524">
    <property type="term" value="F:ATP binding"/>
    <property type="evidence" value="ECO:0007669"/>
    <property type="project" value="UniProtKB-UniRule"/>
</dbReference>
<feature type="compositionally biased region" description="Polar residues" evidence="6">
    <location>
        <begin position="1"/>
        <end position="10"/>
    </location>
</feature>
<feature type="region of interest" description="Disordered" evidence="6">
    <location>
        <begin position="1"/>
        <end position="98"/>
    </location>
</feature>
<evidence type="ECO:0000256" key="2">
    <source>
        <dbReference type="ARBA" id="ARBA00022801"/>
    </source>
</evidence>
<dbReference type="SUPFAM" id="SSF52540">
    <property type="entry name" value="P-loop containing nucleoside triphosphate hydrolases"/>
    <property type="match status" value="1"/>
</dbReference>
<evidence type="ECO:0000313" key="8">
    <source>
        <dbReference type="EMBL" id="KAL3774746.1"/>
    </source>
</evidence>
<dbReference type="EC" id="3.6.4.13" evidence="5"/>
<feature type="compositionally biased region" description="Polar residues" evidence="6">
    <location>
        <begin position="513"/>
        <end position="522"/>
    </location>
</feature>
<dbReference type="PROSITE" id="PS51194">
    <property type="entry name" value="HELICASE_CTER"/>
    <property type="match status" value="1"/>
</dbReference>
<comment type="caution">
    <text evidence="8">The sequence shown here is derived from an EMBL/GenBank/DDBJ whole genome shotgun (WGS) entry which is preliminary data.</text>
</comment>
<accession>A0ABD3NIH6</accession>
<evidence type="ECO:0000256" key="3">
    <source>
        <dbReference type="ARBA" id="ARBA00022840"/>
    </source>
</evidence>
<comment type="domain">
    <text evidence="5">The Q motif is unique to and characteristic of the DEAD box family of RNA helicases and controls ATP binding and hydrolysis.</text>
</comment>
<reference evidence="8 9" key="1">
    <citation type="submission" date="2024-10" db="EMBL/GenBank/DDBJ databases">
        <title>Updated reference genomes for cyclostephanoid diatoms.</title>
        <authorList>
            <person name="Roberts W.R."/>
            <person name="Alverson A.J."/>
        </authorList>
    </citation>
    <scope>NUCLEOTIDE SEQUENCE [LARGE SCALE GENOMIC DNA]</scope>
    <source>
        <strain evidence="8 9">AJA010-31</strain>
    </source>
</reference>
<keyword evidence="9" id="KW-1185">Reference proteome</keyword>
<gene>
    <name evidence="8" type="ORF">ACHAWO_012071</name>
</gene>
<evidence type="ECO:0000259" key="7">
    <source>
        <dbReference type="PROSITE" id="PS51194"/>
    </source>
</evidence>
<dbReference type="GO" id="GO:0016787">
    <property type="term" value="F:hydrolase activity"/>
    <property type="evidence" value="ECO:0007669"/>
    <property type="project" value="UniProtKB-KW"/>
</dbReference>
<feature type="compositionally biased region" description="Low complexity" evidence="6">
    <location>
        <begin position="18"/>
        <end position="28"/>
    </location>
</feature>
<dbReference type="InterPro" id="IPR001650">
    <property type="entry name" value="Helicase_C-like"/>
</dbReference>
<dbReference type="GO" id="GO:0003723">
    <property type="term" value="F:RNA binding"/>
    <property type="evidence" value="ECO:0007669"/>
    <property type="project" value="UniProtKB-UniRule"/>
</dbReference>
<evidence type="ECO:0000313" key="9">
    <source>
        <dbReference type="Proteomes" id="UP001530400"/>
    </source>
</evidence>
<dbReference type="AlphaFoldDB" id="A0ABD3NIH6"/>
<comment type="function">
    <text evidence="5">RNA helicase.</text>
</comment>
<protein>
    <recommendedName>
        <fullName evidence="5">ATP-dependent RNA helicase</fullName>
        <ecNumber evidence="5">3.6.4.13</ecNumber>
    </recommendedName>
</protein>
<dbReference type="EMBL" id="JALLPJ020001180">
    <property type="protein sequence ID" value="KAL3774746.1"/>
    <property type="molecule type" value="Genomic_DNA"/>
</dbReference>
<organism evidence="8 9">
    <name type="scientific">Cyclotella atomus</name>
    <dbReference type="NCBI Taxonomy" id="382360"/>
    <lineage>
        <taxon>Eukaryota</taxon>
        <taxon>Sar</taxon>
        <taxon>Stramenopiles</taxon>
        <taxon>Ochrophyta</taxon>
        <taxon>Bacillariophyta</taxon>
        <taxon>Coscinodiscophyceae</taxon>
        <taxon>Thalassiosirophycidae</taxon>
        <taxon>Stephanodiscales</taxon>
        <taxon>Stephanodiscaceae</taxon>
        <taxon>Cyclotella</taxon>
    </lineage>
</organism>
<evidence type="ECO:0000256" key="1">
    <source>
        <dbReference type="ARBA" id="ARBA00022741"/>
    </source>
</evidence>
<feature type="compositionally biased region" description="Low complexity" evidence="6">
    <location>
        <begin position="48"/>
        <end position="57"/>
    </location>
</feature>
<sequence>MAGSSSTSSAPDPPECTGASHAGSSSSAPRDREQQHQSMDPTEYPIQSSAASVISVAPTQCDDHTALLIKLPPPRVSSDSSASINLSAPRRRSSVDPPEVLQPIDEFSSPVKDVFATSSVAAPASDSDDNETIEQMSQALALVPYDESDTPGYPSVITNELFDAESPCPPTITDSHHNALVLLRDEDKSSRPHHHRNSNRELVPYEPPLLKHDYPTRQGFDHCFISVPVKERLSALFATLRRNAERKVIVILSTWESAKFHSLLFRQLELFSVYEMHESMEETDVVYSHDRFLYTYPGVLFASDIALREFDIPPNVDYILQYEPPMHPTEYIYRFSSAKLFETSCHKALLFLSPSKEMNFMRYFQNAGVELSELQARKVSQFQPKVEKMILKHTALNEAAWRAYRAYVVAYEAHSHQDVWYKRDLDEEAILKSFANPHFHSFVASNHKEDKIVKELIHKAVKAERSAKKEESEEKVNNPQASWMRGKERSWRSGQKGSWMNKEKSWKHAHSTKGLNSSVEKR</sequence>
<feature type="compositionally biased region" description="Low complexity" evidence="6">
    <location>
        <begin position="77"/>
        <end position="87"/>
    </location>
</feature>
<dbReference type="PANTHER" id="PTHR24031">
    <property type="entry name" value="RNA HELICASE"/>
    <property type="match status" value="1"/>
</dbReference>
<proteinExistence type="inferred from homology"/>
<dbReference type="GO" id="GO:0003724">
    <property type="term" value="F:RNA helicase activity"/>
    <property type="evidence" value="ECO:0007669"/>
    <property type="project" value="UniProtKB-EC"/>
</dbReference>
<dbReference type="Gene3D" id="3.40.50.300">
    <property type="entry name" value="P-loop containing nucleotide triphosphate hydrolases"/>
    <property type="match status" value="1"/>
</dbReference>
<feature type="compositionally biased region" description="Basic and acidic residues" evidence="6">
    <location>
        <begin position="463"/>
        <end position="476"/>
    </location>
</feature>
<dbReference type="Pfam" id="PF00271">
    <property type="entry name" value="Helicase_C"/>
    <property type="match status" value="1"/>
</dbReference>
<name>A0ABD3NIH6_9STRA</name>
<keyword evidence="2 5" id="KW-0378">Hydrolase</keyword>
<dbReference type="Proteomes" id="UP001530400">
    <property type="component" value="Unassembled WGS sequence"/>
</dbReference>
<evidence type="ECO:0000256" key="4">
    <source>
        <dbReference type="ARBA" id="ARBA00022884"/>
    </source>
</evidence>
<keyword evidence="4 5" id="KW-0694">RNA-binding</keyword>
<comment type="similarity">
    <text evidence="5">Belongs to the DEAD box helicase family.</text>
</comment>
<feature type="region of interest" description="Disordered" evidence="6">
    <location>
        <begin position="463"/>
        <end position="522"/>
    </location>
</feature>
<keyword evidence="5" id="KW-0347">Helicase</keyword>
<keyword evidence="3 5" id="KW-0067">ATP-binding</keyword>